<organism evidence="2 3">
    <name type="scientific">Ruminococcus albus (strain ATCC 27210 / DSM 20455 / JCM 14654 / NCDO 2250 / 7)</name>
    <dbReference type="NCBI Taxonomy" id="697329"/>
    <lineage>
        <taxon>Bacteria</taxon>
        <taxon>Bacillati</taxon>
        <taxon>Bacillota</taxon>
        <taxon>Clostridia</taxon>
        <taxon>Eubacteriales</taxon>
        <taxon>Oscillospiraceae</taxon>
        <taxon>Ruminococcus</taxon>
    </lineage>
</organism>
<dbReference type="InterPro" id="IPR022686">
    <property type="entry name" value="G2P_N"/>
</dbReference>
<proteinExistence type="predicted"/>
<dbReference type="eggNOG" id="ENOG50325GW">
    <property type="taxonomic scope" value="Bacteria"/>
</dbReference>
<gene>
    <name evidence="2" type="ordered locus">Rumal_1106</name>
</gene>
<dbReference type="RefSeq" id="WP_013497810.1">
    <property type="nucleotide sequence ID" value="NC_014833.1"/>
</dbReference>
<evidence type="ECO:0000313" key="2">
    <source>
        <dbReference type="EMBL" id="ADU21632.1"/>
    </source>
</evidence>
<evidence type="ECO:0000313" key="3">
    <source>
        <dbReference type="Proteomes" id="UP000006919"/>
    </source>
</evidence>
<dbReference type="EMBL" id="CP002403">
    <property type="protein sequence ID" value="ADU21632.1"/>
    <property type="molecule type" value="Genomic_DNA"/>
</dbReference>
<dbReference type="Pfam" id="PF05144">
    <property type="entry name" value="Phage_CRI"/>
    <property type="match status" value="1"/>
</dbReference>
<reference evidence="2 3" key="1">
    <citation type="journal article" date="2011" name="J. Bacteriol.">
        <title>Complete genome of the cellulolytic ruminal bacterium Ruminococcus albus 7.</title>
        <authorList>
            <person name="Suen G."/>
            <person name="Stevenson D.M."/>
            <person name="Bruce D.C."/>
            <person name="Chertkov O."/>
            <person name="Copeland A."/>
            <person name="Cheng J.F."/>
            <person name="Detter C."/>
            <person name="Detter J.C."/>
            <person name="Goodwin L.A."/>
            <person name="Han C.S."/>
            <person name="Hauser L.J."/>
            <person name="Ivanova N.N."/>
            <person name="Kyrpides N.C."/>
            <person name="Land M.L."/>
            <person name="Lapidus A."/>
            <person name="Lucas S."/>
            <person name="Ovchinnikova G."/>
            <person name="Pitluck S."/>
            <person name="Tapia R."/>
            <person name="Woyke T."/>
            <person name="Boyum J."/>
            <person name="Mead D."/>
            <person name="Weimer P.J."/>
        </authorList>
    </citation>
    <scope>NUCLEOTIDE SEQUENCE [LARGE SCALE GENOMIC DNA]</scope>
    <source>
        <strain evidence="3">ATCC 27210 / DSM 20455 / JCM 14654 / NCDO 2250 / 7</strain>
    </source>
</reference>
<feature type="domain" description="Replication-associated protein G2P N-terminal" evidence="1">
    <location>
        <begin position="69"/>
        <end position="231"/>
    </location>
</feature>
<dbReference type="Proteomes" id="UP000006919">
    <property type="component" value="Chromosome"/>
</dbReference>
<evidence type="ECO:0000259" key="1">
    <source>
        <dbReference type="Pfam" id="PF05144"/>
    </source>
</evidence>
<dbReference type="HOGENOM" id="CLU_692392_0_0_9"/>
<dbReference type="AlphaFoldDB" id="E6UCM7"/>
<protein>
    <recommendedName>
        <fullName evidence="1">Replication-associated protein G2P N-terminal domain-containing protein</fullName>
    </recommendedName>
</protein>
<dbReference type="KEGG" id="ral:Rumal_1106"/>
<sequence>MKNYFIHTIEFFKPIETEIYKAFKNNTDYSVILNDNIFIDEYLVNNTYSPKGLIIELHKCTPNEIMTYRKPCKLVLKVNPSKLIYEGEAINHITDKDTFKMAFDELAELIDSVFTESDLNDIDEYTIDRIDITRDVHGIPEDVIKEVNTMLYRMPMYDGYAHNTQLEKYCKTFRREDSFNAVNYSRGIEFVIYNKHQAAIDNHYDLAAVDHYKDTLRIELRCNKKYINKHFIGKNIRKTLLNAYDNMKESVEEIYFRLFKFPTSLCHLPSKLLIKYIFDRCDNKKAKCRRMVTLLDELDKYKQDDLQTALNNVYLSEKRQRKIKEHYEEYGVSPLTTRVRNIPFIQSLDSLLEFEKPTGLEYDLFRTVKEQYSEVFFHEPIR</sequence>
<name>E6UCM7_RUMA7</name>
<dbReference type="GO" id="GO:0006260">
    <property type="term" value="P:DNA replication"/>
    <property type="evidence" value="ECO:0007669"/>
    <property type="project" value="InterPro"/>
</dbReference>
<dbReference type="OrthoDB" id="1829153at2"/>
<accession>E6UCM7</accession>